<sequence>MKLKMKKSKIKNLIHTQIVDSNLTPNVAGGMPVIETRSACKSNFACTGGSACLS</sequence>
<protein>
    <submittedName>
        <fullName evidence="1">Uncharacterized protein</fullName>
    </submittedName>
</protein>
<comment type="caution">
    <text evidence="1">The sequence shown here is derived from an EMBL/GenBank/DDBJ whole genome shotgun (WGS) entry which is preliminary data.</text>
</comment>
<dbReference type="AlphaFoldDB" id="A0A161Y1A7"/>
<reference evidence="1 2" key="1">
    <citation type="submission" date="2013-07" db="EMBL/GenBank/DDBJ databases">
        <title>Comparative Genomic and Metabolomic Analysis of Twelve Strains of Pseudoalteromonas luteoviolacea.</title>
        <authorList>
            <person name="Vynne N.G."/>
            <person name="Mansson M."/>
            <person name="Gram L."/>
        </authorList>
    </citation>
    <scope>NUCLEOTIDE SEQUENCE [LARGE SCALE GENOMIC DNA]</scope>
    <source>
        <strain evidence="1 2">H33</strain>
    </source>
</reference>
<evidence type="ECO:0000313" key="2">
    <source>
        <dbReference type="Proteomes" id="UP000076503"/>
    </source>
</evidence>
<organism evidence="1 2">
    <name type="scientific">Pseudoalteromonas luteoviolacea H33</name>
    <dbReference type="NCBI Taxonomy" id="1365251"/>
    <lineage>
        <taxon>Bacteria</taxon>
        <taxon>Pseudomonadati</taxon>
        <taxon>Pseudomonadota</taxon>
        <taxon>Gammaproteobacteria</taxon>
        <taxon>Alteromonadales</taxon>
        <taxon>Pseudoalteromonadaceae</taxon>
        <taxon>Pseudoalteromonas</taxon>
    </lineage>
</organism>
<dbReference type="EMBL" id="AUXZ01000080">
    <property type="protein sequence ID" value="KZN49780.1"/>
    <property type="molecule type" value="Genomic_DNA"/>
</dbReference>
<proteinExistence type="predicted"/>
<dbReference type="RefSeq" id="WP_155731824.1">
    <property type="nucleotide sequence ID" value="NZ_AUXZ01000080.1"/>
</dbReference>
<gene>
    <name evidence="1" type="ORF">N476_18480</name>
</gene>
<dbReference type="Proteomes" id="UP000076503">
    <property type="component" value="Unassembled WGS sequence"/>
</dbReference>
<dbReference type="PATRIC" id="fig|1365251.3.peg.3002"/>
<accession>A0A161Y1A7</accession>
<name>A0A161Y1A7_9GAMM</name>
<evidence type="ECO:0000313" key="1">
    <source>
        <dbReference type="EMBL" id="KZN49780.1"/>
    </source>
</evidence>